<proteinExistence type="predicted"/>
<protein>
    <submittedName>
        <fullName evidence="1">Uncharacterized protein</fullName>
    </submittedName>
</protein>
<dbReference type="RefSeq" id="WP_084305398.1">
    <property type="nucleotide sequence ID" value="NZ_FNDG01000001.1"/>
</dbReference>
<evidence type="ECO:0000313" key="1">
    <source>
        <dbReference type="EMBL" id="SDG85317.1"/>
    </source>
</evidence>
<sequence>MASDIDKSIDFLQSHAESALNTAVSLANRIGTYTPGASNISFSYTPNKPNLQPPPSFGELLPSNTAPASIRFLDAEVDKWLGKFFPELSASLQSTPEEWLAGIITGASPLGLSKEHFDSIWHEGRDRAYRAAGTEQATIRAEFSERGFDLPPGALIATLNASEMRASDAIADINRQQNVRNAEIKLDLLKFAEEQAIVLKRGIMGEIASFYGRWIELMNRDVEVARTKAQAYASLSSALSSYYNVELGFEELRLRAAQGRLEVGVQRSRAAQQEGEVRASQNSSLAQAARAIGDISGAAANAQSSLQADIFSGTA</sequence>
<dbReference type="Proteomes" id="UP000198606">
    <property type="component" value="Unassembled WGS sequence"/>
</dbReference>
<reference evidence="1 2" key="1">
    <citation type="submission" date="2016-10" db="EMBL/GenBank/DDBJ databases">
        <authorList>
            <person name="de Groot N.N."/>
        </authorList>
    </citation>
    <scope>NUCLEOTIDE SEQUENCE [LARGE SCALE GENOMIC DNA]</scope>
    <source>
        <strain evidence="1 2">LMG 18387</strain>
    </source>
</reference>
<dbReference type="STRING" id="29435.SAMN05216588_101191"/>
<accession>A0A1G7XMA2</accession>
<gene>
    <name evidence="1" type="ORF">SAMN05216588_101191</name>
</gene>
<dbReference type="AlphaFoldDB" id="A0A1G7XMA2"/>
<dbReference type="EMBL" id="FNDG01000001">
    <property type="protein sequence ID" value="SDG85317.1"/>
    <property type="molecule type" value="Genomic_DNA"/>
</dbReference>
<evidence type="ECO:0000313" key="2">
    <source>
        <dbReference type="Proteomes" id="UP000198606"/>
    </source>
</evidence>
<organism evidence="1 2">
    <name type="scientific">Phytopseudomonas flavescens</name>
    <dbReference type="NCBI Taxonomy" id="29435"/>
    <lineage>
        <taxon>Bacteria</taxon>
        <taxon>Pseudomonadati</taxon>
        <taxon>Pseudomonadota</taxon>
        <taxon>Gammaproteobacteria</taxon>
        <taxon>Pseudomonadales</taxon>
        <taxon>Pseudomonadaceae</taxon>
        <taxon>Phytopseudomonas</taxon>
    </lineage>
</organism>
<name>A0A1G7XMA2_9GAMM</name>